<comment type="caution">
    <text evidence="3">The sequence shown here is derived from an EMBL/GenBank/DDBJ whole genome shotgun (WGS) entry which is preliminary data.</text>
</comment>
<accession>A0A7K1Y7Z5</accession>
<dbReference type="SUPFAM" id="SSF103481">
    <property type="entry name" value="Multidrug resistance efflux transporter EmrE"/>
    <property type="match status" value="1"/>
</dbReference>
<dbReference type="PANTHER" id="PTHR22911:SF137">
    <property type="entry name" value="SOLUTE CARRIER FAMILY 35 MEMBER G2-RELATED"/>
    <property type="match status" value="1"/>
</dbReference>
<evidence type="ECO:0000313" key="4">
    <source>
        <dbReference type="Proteomes" id="UP000466586"/>
    </source>
</evidence>
<feature type="transmembrane region" description="Helical" evidence="1">
    <location>
        <begin position="30"/>
        <end position="52"/>
    </location>
</feature>
<dbReference type="AlphaFoldDB" id="A0A7K1Y7Z5"/>
<keyword evidence="1" id="KW-1133">Transmembrane helix</keyword>
<dbReference type="PANTHER" id="PTHR22911">
    <property type="entry name" value="ACYL-MALONYL CONDENSING ENZYME-RELATED"/>
    <property type="match status" value="1"/>
</dbReference>
<keyword evidence="1" id="KW-0472">Membrane</keyword>
<dbReference type="Proteomes" id="UP000466586">
    <property type="component" value="Unassembled WGS sequence"/>
</dbReference>
<sequence length="145" mass="15475">MWIIFSLLGAVSAAIVVILSKAGLKNTESSLGFAIQSVLILVVAWTVVTVRGNFSDLTSIDRKAWIFLIVAGIFTALSSLFTFRALKLGNASLVTALERLSLVFSVIMAVIFLKEKITWQVVIGAALMLGGAVLIAISEKSTDNS</sequence>
<keyword evidence="4" id="KW-1185">Reference proteome</keyword>
<feature type="transmembrane region" description="Helical" evidence="1">
    <location>
        <begin position="64"/>
        <end position="86"/>
    </location>
</feature>
<dbReference type="EMBL" id="WVHT01000002">
    <property type="protein sequence ID" value="MXV50687.1"/>
    <property type="molecule type" value="Genomic_DNA"/>
</dbReference>
<dbReference type="Pfam" id="PF00892">
    <property type="entry name" value="EamA"/>
    <property type="match status" value="1"/>
</dbReference>
<dbReference type="InterPro" id="IPR000620">
    <property type="entry name" value="EamA_dom"/>
</dbReference>
<feature type="transmembrane region" description="Helical" evidence="1">
    <location>
        <begin position="92"/>
        <end position="112"/>
    </location>
</feature>
<proteinExistence type="predicted"/>
<dbReference type="InterPro" id="IPR037185">
    <property type="entry name" value="EmrE-like"/>
</dbReference>
<reference evidence="3 4" key="1">
    <citation type="submission" date="2019-11" db="EMBL/GenBank/DDBJ databases">
        <title>Pedobacter sp. HMF7647 Genome sequencing and assembly.</title>
        <authorList>
            <person name="Kang H."/>
            <person name="Kim H."/>
            <person name="Joh K."/>
        </authorList>
    </citation>
    <scope>NUCLEOTIDE SEQUENCE [LARGE SCALE GENOMIC DNA]</scope>
    <source>
        <strain evidence="3 4">HMF7647</strain>
    </source>
</reference>
<keyword evidence="1" id="KW-0812">Transmembrane</keyword>
<evidence type="ECO:0000313" key="3">
    <source>
        <dbReference type="EMBL" id="MXV50687.1"/>
    </source>
</evidence>
<feature type="domain" description="EamA" evidence="2">
    <location>
        <begin position="1"/>
        <end position="136"/>
    </location>
</feature>
<protein>
    <submittedName>
        <fullName evidence="3">EamA family transporter</fullName>
    </submittedName>
</protein>
<gene>
    <name evidence="3" type="ORF">GS399_06850</name>
</gene>
<feature type="transmembrane region" description="Helical" evidence="1">
    <location>
        <begin position="119"/>
        <end position="137"/>
    </location>
</feature>
<evidence type="ECO:0000256" key="1">
    <source>
        <dbReference type="SAM" id="Phobius"/>
    </source>
</evidence>
<dbReference type="GO" id="GO:0016020">
    <property type="term" value="C:membrane"/>
    <property type="evidence" value="ECO:0007669"/>
    <property type="project" value="InterPro"/>
</dbReference>
<organism evidence="3 4">
    <name type="scientific">Hufsiella arboris</name>
    <dbReference type="NCBI Taxonomy" id="2695275"/>
    <lineage>
        <taxon>Bacteria</taxon>
        <taxon>Pseudomonadati</taxon>
        <taxon>Bacteroidota</taxon>
        <taxon>Sphingobacteriia</taxon>
        <taxon>Sphingobacteriales</taxon>
        <taxon>Sphingobacteriaceae</taxon>
        <taxon>Hufsiella</taxon>
    </lineage>
</organism>
<evidence type="ECO:0000259" key="2">
    <source>
        <dbReference type="Pfam" id="PF00892"/>
    </source>
</evidence>
<name>A0A7K1Y7Z5_9SPHI</name>
<dbReference type="Gene3D" id="1.10.3730.20">
    <property type="match status" value="1"/>
</dbReference>